<dbReference type="InterPro" id="IPR036259">
    <property type="entry name" value="MFS_trans_sf"/>
</dbReference>
<feature type="transmembrane region" description="Helical" evidence="8">
    <location>
        <begin position="221"/>
        <end position="240"/>
    </location>
</feature>
<keyword evidence="10" id="KW-1185">Reference proteome</keyword>
<evidence type="ECO:0000256" key="7">
    <source>
        <dbReference type="SAM" id="MobiDB-lite"/>
    </source>
</evidence>
<evidence type="ECO:0000256" key="6">
    <source>
        <dbReference type="ARBA" id="ARBA00023136"/>
    </source>
</evidence>
<feature type="transmembrane region" description="Helical" evidence="8">
    <location>
        <begin position="86"/>
        <end position="108"/>
    </location>
</feature>
<feature type="transmembrane region" description="Helical" evidence="8">
    <location>
        <begin position="20"/>
        <end position="47"/>
    </location>
</feature>
<keyword evidence="6 8" id="KW-0472">Membrane</keyword>
<dbReference type="PANTHER" id="PTHR23519:SF1">
    <property type="entry name" value="AUTOPHAGY-RELATED PROTEIN 22"/>
    <property type="match status" value="1"/>
</dbReference>
<evidence type="ECO:0000256" key="5">
    <source>
        <dbReference type="ARBA" id="ARBA00022989"/>
    </source>
</evidence>
<comment type="subcellular location">
    <subcellularLocation>
        <location evidence="1">Endomembrane system</location>
        <topology evidence="1">Multi-pass membrane protein</topology>
    </subcellularLocation>
</comment>
<dbReference type="EMBL" id="BRYA01000153">
    <property type="protein sequence ID" value="GMI41534.1"/>
    <property type="molecule type" value="Genomic_DNA"/>
</dbReference>
<feature type="transmembrane region" description="Helical" evidence="8">
    <location>
        <begin position="343"/>
        <end position="359"/>
    </location>
</feature>
<proteinExistence type="inferred from homology"/>
<feature type="transmembrane region" description="Helical" evidence="8">
    <location>
        <begin position="365"/>
        <end position="392"/>
    </location>
</feature>
<evidence type="ECO:0000313" key="9">
    <source>
        <dbReference type="EMBL" id="GMI41534.1"/>
    </source>
</evidence>
<accession>A0A9W7GE04</accession>
<gene>
    <name evidence="9" type="ORF">TrCOL_g6496</name>
</gene>
<dbReference type="InterPro" id="IPR024671">
    <property type="entry name" value="Atg22-like"/>
</dbReference>
<feature type="transmembrane region" description="Helical" evidence="8">
    <location>
        <begin position="275"/>
        <end position="300"/>
    </location>
</feature>
<comment type="similarity">
    <text evidence="2">Belongs to the ATG22 family.</text>
</comment>
<keyword evidence="3" id="KW-0813">Transport</keyword>
<feature type="region of interest" description="Disordered" evidence="7">
    <location>
        <begin position="472"/>
        <end position="494"/>
    </location>
</feature>
<feature type="transmembrane region" description="Helical" evidence="8">
    <location>
        <begin position="192"/>
        <end position="209"/>
    </location>
</feature>
<dbReference type="OrthoDB" id="191419at2759"/>
<protein>
    <submittedName>
        <fullName evidence="9">Uncharacterized protein</fullName>
    </submittedName>
</protein>
<dbReference type="Pfam" id="PF11700">
    <property type="entry name" value="ATG22"/>
    <property type="match status" value="2"/>
</dbReference>
<comment type="caution">
    <text evidence="9">The sequence shown here is derived from an EMBL/GenBank/DDBJ whole genome shotgun (WGS) entry which is preliminary data.</text>
</comment>
<feature type="compositionally biased region" description="Basic and acidic residues" evidence="7">
    <location>
        <begin position="474"/>
        <end position="487"/>
    </location>
</feature>
<dbReference type="InterPro" id="IPR050495">
    <property type="entry name" value="ATG22/LtaA_families"/>
</dbReference>
<evidence type="ECO:0000256" key="1">
    <source>
        <dbReference type="ARBA" id="ARBA00004127"/>
    </source>
</evidence>
<evidence type="ECO:0000256" key="4">
    <source>
        <dbReference type="ARBA" id="ARBA00022692"/>
    </source>
</evidence>
<dbReference type="CDD" id="cd06174">
    <property type="entry name" value="MFS"/>
    <property type="match status" value="1"/>
</dbReference>
<keyword evidence="4 8" id="KW-0812">Transmembrane</keyword>
<dbReference type="Gene3D" id="1.20.1250.20">
    <property type="entry name" value="MFS general substrate transporter like domains"/>
    <property type="match status" value="1"/>
</dbReference>
<sequence>MGIVNLLLDNTVFQKREAKAVLACMAIRGGGFSAYIFMQVSIISIAYTSLNCTTTGKHIAVNQTVTEAEDAQIDCKADFPGTSLPVVSGFLILSAISNIISMLSLPILGAAADSTPRRRLFTLGTLCVYVIYQLPLAFVNESNWAVFVIALLFGVQFIREFHDPCLTAYCSEIAEGEGELVSLQSIGRTVELVSMLLFLLVVGVLGSITELDVSGTASMGNLVFVCIALPMLGYASMHLLTRPALRKRGKGGKLFDPVFQLCHTIKLLWQKDRSLLQLLVGVACIYAGTGGVIFLTPVYAMQQLNVKNPTNLVGLTMLSSIPGSLIANWAGKVWGTKSALVKLSLLLIASIVSMVLFVVDKESIGFIYPLTVSAGIALGGIHPMLTSLYITAIPAGQEVEMQGIYLFFAQSLNFVPNLWFGYCVDAKLGGAGNSRRFGLSIIVVLLLVAVLLCGPFFDEKAAKERASSTAHMRFRAEGSNRSQRGDTSKVTPSG</sequence>
<feature type="transmembrane region" description="Helical" evidence="8">
    <location>
        <begin position="312"/>
        <end position="331"/>
    </location>
</feature>
<evidence type="ECO:0000256" key="3">
    <source>
        <dbReference type="ARBA" id="ARBA00022448"/>
    </source>
</evidence>
<dbReference type="GO" id="GO:0012505">
    <property type="term" value="C:endomembrane system"/>
    <property type="evidence" value="ECO:0007669"/>
    <property type="project" value="UniProtKB-SubCell"/>
</dbReference>
<evidence type="ECO:0000313" key="10">
    <source>
        <dbReference type="Proteomes" id="UP001165065"/>
    </source>
</evidence>
<evidence type="ECO:0000256" key="2">
    <source>
        <dbReference type="ARBA" id="ARBA00006978"/>
    </source>
</evidence>
<dbReference type="SUPFAM" id="SSF103473">
    <property type="entry name" value="MFS general substrate transporter"/>
    <property type="match status" value="1"/>
</dbReference>
<dbReference type="PANTHER" id="PTHR23519">
    <property type="entry name" value="AUTOPHAGY-RELATED PROTEIN 22"/>
    <property type="match status" value="1"/>
</dbReference>
<keyword evidence="5 8" id="KW-1133">Transmembrane helix</keyword>
<organism evidence="9 10">
    <name type="scientific">Triparma columacea</name>
    <dbReference type="NCBI Taxonomy" id="722753"/>
    <lineage>
        <taxon>Eukaryota</taxon>
        <taxon>Sar</taxon>
        <taxon>Stramenopiles</taxon>
        <taxon>Ochrophyta</taxon>
        <taxon>Bolidophyceae</taxon>
        <taxon>Parmales</taxon>
        <taxon>Triparmaceae</taxon>
        <taxon>Triparma</taxon>
    </lineage>
</organism>
<dbReference type="AlphaFoldDB" id="A0A9W7GE04"/>
<dbReference type="Proteomes" id="UP001165065">
    <property type="component" value="Unassembled WGS sequence"/>
</dbReference>
<feature type="transmembrane region" description="Helical" evidence="8">
    <location>
        <begin position="404"/>
        <end position="422"/>
    </location>
</feature>
<feature type="transmembrane region" description="Helical" evidence="8">
    <location>
        <begin position="120"/>
        <end position="138"/>
    </location>
</feature>
<evidence type="ECO:0000256" key="8">
    <source>
        <dbReference type="SAM" id="Phobius"/>
    </source>
</evidence>
<reference evidence="10" key="1">
    <citation type="journal article" date="2023" name="Commun. Biol.">
        <title>Genome analysis of Parmales, the sister group of diatoms, reveals the evolutionary specialization of diatoms from phago-mixotrophs to photoautotrophs.</title>
        <authorList>
            <person name="Ban H."/>
            <person name="Sato S."/>
            <person name="Yoshikawa S."/>
            <person name="Yamada K."/>
            <person name="Nakamura Y."/>
            <person name="Ichinomiya M."/>
            <person name="Sato N."/>
            <person name="Blanc-Mathieu R."/>
            <person name="Endo H."/>
            <person name="Kuwata A."/>
            <person name="Ogata H."/>
        </authorList>
    </citation>
    <scope>NUCLEOTIDE SEQUENCE [LARGE SCALE GENOMIC DNA]</scope>
</reference>
<feature type="transmembrane region" description="Helical" evidence="8">
    <location>
        <begin position="144"/>
        <end position="161"/>
    </location>
</feature>
<feature type="transmembrane region" description="Helical" evidence="8">
    <location>
        <begin position="437"/>
        <end position="457"/>
    </location>
</feature>
<name>A0A9W7GE04_9STRA</name>